<name>A0ABU2NX69_9ACTN</name>
<organism evidence="1 2">
    <name type="scientific">Streptomyces hazeniae</name>
    <dbReference type="NCBI Taxonomy" id="3075538"/>
    <lineage>
        <taxon>Bacteria</taxon>
        <taxon>Bacillati</taxon>
        <taxon>Actinomycetota</taxon>
        <taxon>Actinomycetes</taxon>
        <taxon>Kitasatosporales</taxon>
        <taxon>Streptomycetaceae</taxon>
        <taxon>Streptomyces</taxon>
    </lineage>
</organism>
<reference evidence="2" key="1">
    <citation type="submission" date="2023-07" db="EMBL/GenBank/DDBJ databases">
        <title>30 novel species of actinomycetes from the DSMZ collection.</title>
        <authorList>
            <person name="Nouioui I."/>
        </authorList>
    </citation>
    <scope>NUCLEOTIDE SEQUENCE [LARGE SCALE GENOMIC DNA]</scope>
    <source>
        <strain evidence="2">DSM 42041</strain>
    </source>
</reference>
<dbReference type="Proteomes" id="UP001183414">
    <property type="component" value="Unassembled WGS sequence"/>
</dbReference>
<dbReference type="EMBL" id="JAVREQ010000015">
    <property type="protein sequence ID" value="MDT0380582.1"/>
    <property type="molecule type" value="Genomic_DNA"/>
</dbReference>
<dbReference type="RefSeq" id="WP_311674321.1">
    <property type="nucleotide sequence ID" value="NZ_JAVREQ010000015.1"/>
</dbReference>
<keyword evidence="2" id="KW-1185">Reference proteome</keyword>
<evidence type="ECO:0000313" key="2">
    <source>
        <dbReference type="Proteomes" id="UP001183414"/>
    </source>
</evidence>
<comment type="caution">
    <text evidence="1">The sequence shown here is derived from an EMBL/GenBank/DDBJ whole genome shotgun (WGS) entry which is preliminary data.</text>
</comment>
<gene>
    <name evidence="1" type="ORF">RM572_17655</name>
</gene>
<proteinExistence type="predicted"/>
<protein>
    <submittedName>
        <fullName evidence="1">Uncharacterized protein</fullName>
    </submittedName>
</protein>
<sequence>MLHVPIPRMRLRRGRTDVAGPPPGPYGPSAVYDEIAAELPDEDLSEDLADTLDLYRSGSKPRCEEAEYRDLIQDAVDRMSREG</sequence>
<accession>A0ABU2NX69</accession>
<evidence type="ECO:0000313" key="1">
    <source>
        <dbReference type="EMBL" id="MDT0380582.1"/>
    </source>
</evidence>